<dbReference type="Proteomes" id="UP001153269">
    <property type="component" value="Unassembled WGS sequence"/>
</dbReference>
<dbReference type="EMBL" id="CADEAL010000766">
    <property type="protein sequence ID" value="CAB1424930.1"/>
    <property type="molecule type" value="Genomic_DNA"/>
</dbReference>
<evidence type="ECO:0000313" key="2">
    <source>
        <dbReference type="EMBL" id="CAB1424930.1"/>
    </source>
</evidence>
<comment type="caution">
    <text evidence="2">The sequence shown here is derived from an EMBL/GenBank/DDBJ whole genome shotgun (WGS) entry which is preliminary data.</text>
</comment>
<feature type="non-terminal residue" evidence="2">
    <location>
        <position position="1"/>
    </location>
</feature>
<name>A0A9N7U5R0_PLEPL</name>
<evidence type="ECO:0000313" key="3">
    <source>
        <dbReference type="Proteomes" id="UP001153269"/>
    </source>
</evidence>
<sequence length="66" mass="6648">VGTSRSLCQQPVHVPPPDSCRSPATPAASSQLAAASCAAGQTLSGRRQSVRPTGSRPGHASQGRPD</sequence>
<dbReference type="AlphaFoldDB" id="A0A9N7U5R0"/>
<organism evidence="2 3">
    <name type="scientific">Pleuronectes platessa</name>
    <name type="common">European plaice</name>
    <dbReference type="NCBI Taxonomy" id="8262"/>
    <lineage>
        <taxon>Eukaryota</taxon>
        <taxon>Metazoa</taxon>
        <taxon>Chordata</taxon>
        <taxon>Craniata</taxon>
        <taxon>Vertebrata</taxon>
        <taxon>Euteleostomi</taxon>
        <taxon>Actinopterygii</taxon>
        <taxon>Neopterygii</taxon>
        <taxon>Teleostei</taxon>
        <taxon>Neoteleostei</taxon>
        <taxon>Acanthomorphata</taxon>
        <taxon>Carangaria</taxon>
        <taxon>Pleuronectiformes</taxon>
        <taxon>Pleuronectoidei</taxon>
        <taxon>Pleuronectidae</taxon>
        <taxon>Pleuronectes</taxon>
    </lineage>
</organism>
<accession>A0A9N7U5R0</accession>
<reference evidence="2" key="1">
    <citation type="submission" date="2020-03" db="EMBL/GenBank/DDBJ databases">
        <authorList>
            <person name="Weist P."/>
        </authorList>
    </citation>
    <scope>NUCLEOTIDE SEQUENCE</scope>
</reference>
<proteinExistence type="predicted"/>
<gene>
    <name evidence="2" type="ORF">PLEPLA_LOCUS12859</name>
</gene>
<protein>
    <submittedName>
        <fullName evidence="2">Uncharacterized protein</fullName>
    </submittedName>
</protein>
<feature type="region of interest" description="Disordered" evidence="1">
    <location>
        <begin position="1"/>
        <end position="66"/>
    </location>
</feature>
<feature type="compositionally biased region" description="Low complexity" evidence="1">
    <location>
        <begin position="22"/>
        <end position="44"/>
    </location>
</feature>
<evidence type="ECO:0000256" key="1">
    <source>
        <dbReference type="SAM" id="MobiDB-lite"/>
    </source>
</evidence>
<keyword evidence="3" id="KW-1185">Reference proteome</keyword>